<dbReference type="EMBL" id="VTPC01090607">
    <property type="protein sequence ID" value="KAF2882549.1"/>
    <property type="molecule type" value="Genomic_DNA"/>
</dbReference>
<evidence type="ECO:0000256" key="5">
    <source>
        <dbReference type="PIRNR" id="PIRNR037207"/>
    </source>
</evidence>
<name>A0A8K0C8G7_IGNLU</name>
<dbReference type="GO" id="GO:0004057">
    <property type="term" value="F:arginyl-tRNA--protein transferase activity"/>
    <property type="evidence" value="ECO:0007669"/>
    <property type="project" value="UniProtKB-EC"/>
</dbReference>
<dbReference type="PIRSF" id="PIRSF037207">
    <property type="entry name" value="ATE1_euk"/>
    <property type="match status" value="1"/>
</dbReference>
<feature type="region of interest" description="Disordered" evidence="6">
    <location>
        <begin position="175"/>
        <end position="202"/>
    </location>
</feature>
<sequence length="508" mass="58360">MSAINVEKISIAHWYPDLETHKCGYCKNPNGAVSYGMWAEQLTVEDYQNLIDRGWRRSGMYCYKPMMDQTCCPQYTIKCSVLDFQLSKSQKKIIKKFNKFVTDGVRNKNENQSSLHTDNEDAAHEQVIIKERPSVAMDIVSKLGGSNNDTEMDSDNLQIETNTFEAGCSSSVVEKPVESDTKSTIQETTQNKSGSFKKGIGADPNKPLCKKAKLIRLERKQQKLLQKGMNVEKSPSNSEVKTLEQFLSEIPEESKHKLKIELVPTIKFDKEMESIKNTEFQLYKKYQMTIHNDPPEKCTMLGFTRFLISSPLKCVRVRGESSVVTFGTFHQQYWLDDKLIAVAVLDILPRCVSSVYFFYDPDYRFLTLGTYGSLREIGFVRSLYKSIPAIKHYYMGYYIHSCPKMRYKGKLSHSFLLCPETYQWFPVEKCLIKLDANKYSRLNDDKDVIDENVCTADDIDRIKVCVSYSFTLFGNYKRKYGEQEVFDNIGRLIGKQCASTILFVSSKG</sequence>
<feature type="domain" description="N-end aminoacyl transferase N-terminal" evidence="7">
    <location>
        <begin position="21"/>
        <end position="92"/>
    </location>
</feature>
<dbReference type="PANTHER" id="PTHR21367:SF1">
    <property type="entry name" value="ARGINYL-TRNA--PROTEIN TRANSFERASE 1"/>
    <property type="match status" value="1"/>
</dbReference>
<dbReference type="GO" id="GO:0005737">
    <property type="term" value="C:cytoplasm"/>
    <property type="evidence" value="ECO:0007669"/>
    <property type="project" value="TreeGrafter"/>
</dbReference>
<dbReference type="OrthoDB" id="74183at2759"/>
<dbReference type="PANTHER" id="PTHR21367">
    <property type="entry name" value="ARGININE-TRNA-PROTEIN TRANSFERASE 1"/>
    <property type="match status" value="1"/>
</dbReference>
<evidence type="ECO:0000313" key="10">
    <source>
        <dbReference type="Proteomes" id="UP000801492"/>
    </source>
</evidence>
<comment type="catalytic activity">
    <reaction evidence="5">
        <text>an N-terminal L-alpha-aminoacyl-[protein] + L-arginyl-tRNA(Arg) = an N-terminal L-arginyl-L-aminoacyl-[protein] + tRNA(Arg) + H(+)</text>
        <dbReference type="Rhea" id="RHEA:10208"/>
        <dbReference type="Rhea" id="RHEA-COMP:9658"/>
        <dbReference type="Rhea" id="RHEA-COMP:9673"/>
        <dbReference type="Rhea" id="RHEA-COMP:10636"/>
        <dbReference type="Rhea" id="RHEA-COMP:10638"/>
        <dbReference type="ChEBI" id="CHEBI:15378"/>
        <dbReference type="ChEBI" id="CHEBI:78442"/>
        <dbReference type="ChEBI" id="CHEBI:78513"/>
        <dbReference type="ChEBI" id="CHEBI:78597"/>
        <dbReference type="ChEBI" id="CHEBI:83562"/>
        <dbReference type="EC" id="2.3.2.8"/>
    </reaction>
</comment>
<evidence type="ECO:0000256" key="3">
    <source>
        <dbReference type="ARBA" id="ARBA00022786"/>
    </source>
</evidence>
<dbReference type="Pfam" id="PF04377">
    <property type="entry name" value="ATE_C"/>
    <property type="match status" value="1"/>
</dbReference>
<dbReference type="AlphaFoldDB" id="A0A8K0C8G7"/>
<accession>A0A8K0C8G7</accession>
<evidence type="ECO:0000259" key="8">
    <source>
        <dbReference type="Pfam" id="PF04377"/>
    </source>
</evidence>
<gene>
    <name evidence="9" type="ORF">ILUMI_23627</name>
</gene>
<keyword evidence="3 5" id="KW-0833">Ubl conjugation pathway</keyword>
<dbReference type="Proteomes" id="UP000801492">
    <property type="component" value="Unassembled WGS sequence"/>
</dbReference>
<evidence type="ECO:0000256" key="4">
    <source>
        <dbReference type="ARBA" id="ARBA00023315"/>
    </source>
</evidence>
<comment type="caution">
    <text evidence="9">The sequence shown here is derived from an EMBL/GenBank/DDBJ whole genome shotgun (WGS) entry which is preliminary data.</text>
</comment>
<evidence type="ECO:0000256" key="6">
    <source>
        <dbReference type="SAM" id="MobiDB-lite"/>
    </source>
</evidence>
<keyword evidence="4 5" id="KW-0012">Acyltransferase</keyword>
<feature type="compositionally biased region" description="Polar residues" evidence="6">
    <location>
        <begin position="182"/>
        <end position="194"/>
    </location>
</feature>
<evidence type="ECO:0000256" key="2">
    <source>
        <dbReference type="ARBA" id="ARBA00022679"/>
    </source>
</evidence>
<dbReference type="EC" id="2.3.2.8" evidence="5"/>
<organism evidence="9 10">
    <name type="scientific">Ignelater luminosus</name>
    <name type="common">Cucubano</name>
    <name type="synonym">Pyrophorus luminosus</name>
    <dbReference type="NCBI Taxonomy" id="2038154"/>
    <lineage>
        <taxon>Eukaryota</taxon>
        <taxon>Metazoa</taxon>
        <taxon>Ecdysozoa</taxon>
        <taxon>Arthropoda</taxon>
        <taxon>Hexapoda</taxon>
        <taxon>Insecta</taxon>
        <taxon>Pterygota</taxon>
        <taxon>Neoptera</taxon>
        <taxon>Endopterygota</taxon>
        <taxon>Coleoptera</taxon>
        <taxon>Polyphaga</taxon>
        <taxon>Elateriformia</taxon>
        <taxon>Elateroidea</taxon>
        <taxon>Elateridae</taxon>
        <taxon>Agrypninae</taxon>
        <taxon>Pyrophorini</taxon>
        <taxon>Ignelater</taxon>
    </lineage>
</organism>
<evidence type="ECO:0000313" key="9">
    <source>
        <dbReference type="EMBL" id="KAF2882549.1"/>
    </source>
</evidence>
<reference evidence="9" key="1">
    <citation type="submission" date="2019-08" db="EMBL/GenBank/DDBJ databases">
        <title>The genome of the North American firefly Photinus pyralis.</title>
        <authorList>
            <consortium name="Photinus pyralis genome working group"/>
            <person name="Fallon T.R."/>
            <person name="Sander Lower S.E."/>
            <person name="Weng J.-K."/>
        </authorList>
    </citation>
    <scope>NUCLEOTIDE SEQUENCE</scope>
    <source>
        <strain evidence="9">TRF0915ILg1</strain>
        <tissue evidence="9">Whole body</tissue>
    </source>
</reference>
<proteinExistence type="inferred from homology"/>
<dbReference type="InterPro" id="IPR030700">
    <property type="entry name" value="N-end_Aminoacyl_Trfase"/>
</dbReference>
<dbReference type="Pfam" id="PF04376">
    <property type="entry name" value="ATE_N"/>
    <property type="match status" value="1"/>
</dbReference>
<evidence type="ECO:0000259" key="7">
    <source>
        <dbReference type="Pfam" id="PF04376"/>
    </source>
</evidence>
<feature type="domain" description="N-end rule aminoacyl transferase C-terminal" evidence="8">
    <location>
        <begin position="279"/>
        <end position="418"/>
    </location>
</feature>
<dbReference type="InterPro" id="IPR016181">
    <property type="entry name" value="Acyl_CoA_acyltransferase"/>
</dbReference>
<dbReference type="SUPFAM" id="SSF55729">
    <property type="entry name" value="Acyl-CoA N-acyltransferases (Nat)"/>
    <property type="match status" value="1"/>
</dbReference>
<comment type="function">
    <text evidence="5">Involved in the post-translational conjugation of arginine to the N-terminal aspartate or glutamate of a protein. This arginylation is required for degradation of the protein via the ubiquitin pathway.</text>
</comment>
<evidence type="ECO:0000256" key="1">
    <source>
        <dbReference type="ARBA" id="ARBA00009991"/>
    </source>
</evidence>
<dbReference type="InterPro" id="IPR007471">
    <property type="entry name" value="N-end_Aminoacyl_Trfase_N"/>
</dbReference>
<keyword evidence="2 5" id="KW-0808">Transferase</keyword>
<keyword evidence="10" id="KW-1185">Reference proteome</keyword>
<comment type="similarity">
    <text evidence="1 5">Belongs to the R-transferase family.</text>
</comment>
<protein>
    <recommendedName>
        <fullName evidence="5">Arginyl-tRNA--protein transferase 1</fullName>
        <shortName evidence="5">Arginyltransferase 1</shortName>
        <shortName evidence="5">R-transferase 1</shortName>
        <ecNumber evidence="5">2.3.2.8</ecNumber>
    </recommendedName>
    <alternativeName>
        <fullName evidence="5">Arginine-tRNA--protein transferase 1</fullName>
    </alternativeName>
</protein>
<dbReference type="InterPro" id="IPR007472">
    <property type="entry name" value="N-end_Aminoacyl_Trfase_C"/>
</dbReference>
<dbReference type="InterPro" id="IPR017137">
    <property type="entry name" value="Arg-tRNA-P_Trfase_1_euk"/>
</dbReference>